<keyword evidence="2" id="KW-0805">Transcription regulation</keyword>
<dbReference type="GO" id="GO:0016987">
    <property type="term" value="F:sigma factor activity"/>
    <property type="evidence" value="ECO:0007669"/>
    <property type="project" value="UniProtKB-KW"/>
</dbReference>
<dbReference type="InterPro" id="IPR014284">
    <property type="entry name" value="RNA_pol_sigma-70_dom"/>
</dbReference>
<protein>
    <submittedName>
        <fullName evidence="7">RNA polymerase subunit sigma-70</fullName>
    </submittedName>
</protein>
<organism evidence="7 8">
    <name type="scientific">Novosphingobium pentaromativorans</name>
    <dbReference type="NCBI Taxonomy" id="205844"/>
    <lineage>
        <taxon>Bacteria</taxon>
        <taxon>Pseudomonadati</taxon>
        <taxon>Pseudomonadota</taxon>
        <taxon>Alphaproteobacteria</taxon>
        <taxon>Sphingomonadales</taxon>
        <taxon>Sphingomonadaceae</taxon>
        <taxon>Novosphingobium</taxon>
    </lineage>
</organism>
<dbReference type="InterPro" id="IPR039425">
    <property type="entry name" value="RNA_pol_sigma-70-like"/>
</dbReference>
<evidence type="ECO:0000313" key="7">
    <source>
        <dbReference type="EMBL" id="PZQ53441.1"/>
    </source>
</evidence>
<dbReference type="InterPro" id="IPR013324">
    <property type="entry name" value="RNA_pol_sigma_r3/r4-like"/>
</dbReference>
<dbReference type="Pfam" id="PF08281">
    <property type="entry name" value="Sigma70_r4_2"/>
    <property type="match status" value="1"/>
</dbReference>
<dbReference type="Proteomes" id="UP000249082">
    <property type="component" value="Unassembled WGS sequence"/>
</dbReference>
<dbReference type="PANTHER" id="PTHR43133">
    <property type="entry name" value="RNA POLYMERASE ECF-TYPE SIGMA FACTO"/>
    <property type="match status" value="1"/>
</dbReference>
<dbReference type="Gene3D" id="1.10.1740.10">
    <property type="match status" value="1"/>
</dbReference>
<dbReference type="GO" id="GO:0003677">
    <property type="term" value="F:DNA binding"/>
    <property type="evidence" value="ECO:0007669"/>
    <property type="project" value="InterPro"/>
</dbReference>
<feature type="domain" description="RNA polymerase sigma-70 region 2" evidence="5">
    <location>
        <begin position="13"/>
        <end position="78"/>
    </location>
</feature>
<evidence type="ECO:0000313" key="8">
    <source>
        <dbReference type="Proteomes" id="UP000249082"/>
    </source>
</evidence>
<proteinExistence type="inferred from homology"/>
<evidence type="ECO:0000259" key="5">
    <source>
        <dbReference type="Pfam" id="PF04542"/>
    </source>
</evidence>
<comment type="caution">
    <text evidence="7">The sequence shown here is derived from an EMBL/GenBank/DDBJ whole genome shotgun (WGS) entry which is preliminary data.</text>
</comment>
<evidence type="ECO:0000256" key="2">
    <source>
        <dbReference type="ARBA" id="ARBA00023015"/>
    </source>
</evidence>
<keyword evidence="3" id="KW-0731">Sigma factor</keyword>
<dbReference type="SUPFAM" id="SSF88946">
    <property type="entry name" value="Sigma2 domain of RNA polymerase sigma factors"/>
    <property type="match status" value="1"/>
</dbReference>
<evidence type="ECO:0000259" key="6">
    <source>
        <dbReference type="Pfam" id="PF08281"/>
    </source>
</evidence>
<dbReference type="NCBIfam" id="TIGR02937">
    <property type="entry name" value="sigma70-ECF"/>
    <property type="match status" value="1"/>
</dbReference>
<accession>A0A2W5NIW4</accession>
<dbReference type="SUPFAM" id="SSF88659">
    <property type="entry name" value="Sigma3 and sigma4 domains of RNA polymerase sigma factors"/>
    <property type="match status" value="1"/>
</dbReference>
<dbReference type="InterPro" id="IPR013249">
    <property type="entry name" value="RNA_pol_sigma70_r4_t2"/>
</dbReference>
<dbReference type="Gene3D" id="1.10.10.10">
    <property type="entry name" value="Winged helix-like DNA-binding domain superfamily/Winged helix DNA-binding domain"/>
    <property type="match status" value="1"/>
</dbReference>
<dbReference type="AlphaFoldDB" id="A0A2W5NIW4"/>
<dbReference type="InterPro" id="IPR013325">
    <property type="entry name" value="RNA_pol_sigma_r2"/>
</dbReference>
<name>A0A2W5NIW4_9SPHN</name>
<evidence type="ECO:0000256" key="4">
    <source>
        <dbReference type="ARBA" id="ARBA00023163"/>
    </source>
</evidence>
<dbReference type="InterPro" id="IPR007627">
    <property type="entry name" value="RNA_pol_sigma70_r2"/>
</dbReference>
<reference evidence="7 8" key="1">
    <citation type="submission" date="2017-08" db="EMBL/GenBank/DDBJ databases">
        <title>Infants hospitalized years apart are colonized by the same room-sourced microbial strains.</title>
        <authorList>
            <person name="Brooks B."/>
            <person name="Olm M.R."/>
            <person name="Firek B.A."/>
            <person name="Baker R."/>
            <person name="Thomas B.C."/>
            <person name="Morowitz M.J."/>
            <person name="Banfield J.F."/>
        </authorList>
    </citation>
    <scope>NUCLEOTIDE SEQUENCE [LARGE SCALE GENOMIC DNA]</scope>
    <source>
        <strain evidence="7">S2_005_002_R2_33</strain>
    </source>
</reference>
<feature type="domain" description="RNA polymerase sigma factor 70 region 4 type 2" evidence="6">
    <location>
        <begin position="111"/>
        <end position="162"/>
    </location>
</feature>
<evidence type="ECO:0000256" key="1">
    <source>
        <dbReference type="ARBA" id="ARBA00010641"/>
    </source>
</evidence>
<dbReference type="InterPro" id="IPR036388">
    <property type="entry name" value="WH-like_DNA-bd_sf"/>
</dbReference>
<keyword evidence="4" id="KW-0804">Transcription</keyword>
<gene>
    <name evidence="7" type="ORF">DI555_16655</name>
</gene>
<sequence>MPGAIAAIDVGSLYDQHVDWLRAWLHRRTRCPHRAADLAQDTYCRLIEKSAELRIETPRTFLATVARRLLVDDIRRRDVERAILDAQALHAANGEEITPERIVEAAQFLDTVLRVLDSLPEQARETFLLRRIEGLAQSDIAERLGISISTVKRHIAAAYAACVTVAYAD</sequence>
<evidence type="ECO:0000256" key="3">
    <source>
        <dbReference type="ARBA" id="ARBA00023082"/>
    </source>
</evidence>
<dbReference type="Pfam" id="PF04542">
    <property type="entry name" value="Sigma70_r2"/>
    <property type="match status" value="1"/>
</dbReference>
<dbReference type="PANTHER" id="PTHR43133:SF63">
    <property type="entry name" value="RNA POLYMERASE SIGMA FACTOR FECI-RELATED"/>
    <property type="match status" value="1"/>
</dbReference>
<dbReference type="GO" id="GO:0006352">
    <property type="term" value="P:DNA-templated transcription initiation"/>
    <property type="evidence" value="ECO:0007669"/>
    <property type="project" value="InterPro"/>
</dbReference>
<comment type="similarity">
    <text evidence="1">Belongs to the sigma-70 factor family. ECF subfamily.</text>
</comment>
<dbReference type="EMBL" id="QFPX01000015">
    <property type="protein sequence ID" value="PZQ53441.1"/>
    <property type="molecule type" value="Genomic_DNA"/>
</dbReference>
<dbReference type="CDD" id="cd06171">
    <property type="entry name" value="Sigma70_r4"/>
    <property type="match status" value="1"/>
</dbReference>